<dbReference type="EMBL" id="FCOK02000044">
    <property type="protein sequence ID" value="SAL52875.1"/>
    <property type="molecule type" value="Genomic_DNA"/>
</dbReference>
<dbReference type="AlphaFoldDB" id="A0A158I8J0"/>
<evidence type="ECO:0000313" key="2">
    <source>
        <dbReference type="Proteomes" id="UP000054683"/>
    </source>
</evidence>
<accession>A0A158I8J0</accession>
<sequence>MACLAEMFPIDRDTLSIEQDGIPEKRRGGIFEPDHGEVELSLANAMHQFDA</sequence>
<reference evidence="1 2" key="1">
    <citation type="submission" date="2016-01" db="EMBL/GenBank/DDBJ databases">
        <authorList>
            <person name="Oliw E.H."/>
        </authorList>
    </citation>
    <scope>NUCLEOTIDE SEQUENCE [LARGE SCALE GENOMIC DNA]</scope>
    <source>
        <strain evidence="1">LMG 27134</strain>
    </source>
</reference>
<organism evidence="1 2">
    <name type="scientific">Caballeronia udeis</name>
    <dbReference type="NCBI Taxonomy" id="1232866"/>
    <lineage>
        <taxon>Bacteria</taxon>
        <taxon>Pseudomonadati</taxon>
        <taxon>Pseudomonadota</taxon>
        <taxon>Betaproteobacteria</taxon>
        <taxon>Burkholderiales</taxon>
        <taxon>Burkholderiaceae</taxon>
        <taxon>Caballeronia</taxon>
    </lineage>
</organism>
<evidence type="ECO:0000313" key="1">
    <source>
        <dbReference type="EMBL" id="SAL52875.1"/>
    </source>
</evidence>
<proteinExistence type="predicted"/>
<gene>
    <name evidence="1" type="ORF">AWB69_05503</name>
</gene>
<dbReference type="Proteomes" id="UP000054683">
    <property type="component" value="Unassembled WGS sequence"/>
</dbReference>
<name>A0A158I8J0_9BURK</name>
<protein>
    <submittedName>
        <fullName evidence="1">Uncharacterized protein</fullName>
    </submittedName>
</protein>